<feature type="region of interest" description="Disordered" evidence="1">
    <location>
        <begin position="1"/>
        <end position="21"/>
    </location>
</feature>
<evidence type="ECO:0000313" key="4">
    <source>
        <dbReference type="Proteomes" id="UP001146430"/>
    </source>
</evidence>
<dbReference type="Gene3D" id="3.40.630.30">
    <property type="match status" value="1"/>
</dbReference>
<keyword evidence="5" id="KW-1185">Reference proteome</keyword>
<accession>A0A9X3RR96</accession>
<gene>
    <name evidence="2" type="ORF">L8V01_01395</name>
    <name evidence="3" type="ORF">RAE13_00550</name>
</gene>
<evidence type="ECO:0000256" key="1">
    <source>
        <dbReference type="SAM" id="MobiDB-lite"/>
    </source>
</evidence>
<dbReference type="RefSeq" id="WP_269945376.1">
    <property type="nucleotide sequence ID" value="NZ_JAKMUU010000001.1"/>
</dbReference>
<protein>
    <submittedName>
        <fullName evidence="2">GNAT family acetyltransferase</fullName>
    </submittedName>
</protein>
<dbReference type="AlphaFoldDB" id="A0A9X3RR96"/>
<dbReference type="Proteomes" id="UP001185631">
    <property type="component" value="Unassembled WGS sequence"/>
</dbReference>
<comment type="caution">
    <text evidence="2">The sequence shown here is derived from an EMBL/GenBank/DDBJ whole genome shotgun (WGS) entry which is preliminary data.</text>
</comment>
<proteinExistence type="predicted"/>
<dbReference type="SUPFAM" id="SSF55729">
    <property type="entry name" value="Acyl-CoA N-acyltransferases (Nat)"/>
    <property type="match status" value="1"/>
</dbReference>
<name>A0A9X3RR96_9CORY</name>
<evidence type="ECO:0000313" key="3">
    <source>
        <dbReference type="EMBL" id="MDV2422904.1"/>
    </source>
</evidence>
<evidence type="ECO:0000313" key="2">
    <source>
        <dbReference type="EMBL" id="MCZ9306140.1"/>
    </source>
</evidence>
<evidence type="ECO:0000313" key="5">
    <source>
        <dbReference type="Proteomes" id="UP001185631"/>
    </source>
</evidence>
<reference evidence="3 5" key="2">
    <citation type="submission" date="2023-08" db="EMBL/GenBank/DDBJ databases">
        <title>Genomic characterization of the C. tuberculostearicum species complex, a ubiquitous member of the human skin microbiome.</title>
        <authorList>
            <person name="Ahmed N."/>
            <person name="Deming C."/>
            <person name="Conlan S."/>
            <person name="Segre J."/>
        </authorList>
    </citation>
    <scope>NUCLEOTIDE SEQUENCE [LARGE SCALE GENOMIC DNA]</scope>
    <source>
        <strain evidence="3 5">CTNIH19</strain>
    </source>
</reference>
<dbReference type="EMBL" id="JAKMUU010000001">
    <property type="protein sequence ID" value="MCZ9306140.1"/>
    <property type="molecule type" value="Genomic_DNA"/>
</dbReference>
<dbReference type="EMBL" id="JAVBID010000001">
    <property type="protein sequence ID" value="MDV2422904.1"/>
    <property type="molecule type" value="Genomic_DNA"/>
</dbReference>
<reference evidence="2" key="1">
    <citation type="submission" date="2022-02" db="EMBL/GenBank/DDBJ databases">
        <title>Corynebacterium sp. from urogenital microbiome.</title>
        <authorList>
            <person name="Cappelli E.A."/>
            <person name="Ribeiro T.G."/>
            <person name="Peixe L."/>
        </authorList>
    </citation>
    <scope>NUCLEOTIDE SEQUENCE</scope>
    <source>
        <strain evidence="2">C8Ua_181</strain>
    </source>
</reference>
<dbReference type="Proteomes" id="UP001146430">
    <property type="component" value="Unassembled WGS sequence"/>
</dbReference>
<sequence>MHLVHIARPPRPPHSATVDARPTEPADCIRSFVFWANLAAQEASGDAAASTSPGRVVQRLQGSSESQTYLFAVVEGNSTLGEVSELGLPLIPAVEPSPELDYLGFIHISLPLLEERDAAEIECVLCDLPLPGEQLDEKGRKIAEWMATKALELARQLGRTVAHVGLLHPPGTNPDYDAMGSIYRELGFTQKHAEHQLVMDIPESPVAALLPAGITARVWPDYDIPEQYIDEVMRLLSLASKDAETGDLTVEPIVWTRTRLREAHSRLRARRGHTLLVALTADEGNILTLTELARHEDANPAVCEWTLTVTDRPHRRRGLAQLAKLTALHEVARYWPQARRCYCSVAAKDEAMNAIYRSLGARELSRSSAWELFLRN</sequence>
<dbReference type="InterPro" id="IPR016181">
    <property type="entry name" value="Acyl_CoA_acyltransferase"/>
</dbReference>
<organism evidence="2 4">
    <name type="scientific">Corynebacterium curieae</name>
    <dbReference type="NCBI Taxonomy" id="2913500"/>
    <lineage>
        <taxon>Bacteria</taxon>
        <taxon>Bacillati</taxon>
        <taxon>Actinomycetota</taxon>
        <taxon>Actinomycetes</taxon>
        <taxon>Mycobacteriales</taxon>
        <taxon>Corynebacteriaceae</taxon>
        <taxon>Corynebacterium</taxon>
    </lineage>
</organism>